<organism evidence="2 3">
    <name type="scientific">Aspergillus homomorphus (strain CBS 101889)</name>
    <dbReference type="NCBI Taxonomy" id="1450537"/>
    <lineage>
        <taxon>Eukaryota</taxon>
        <taxon>Fungi</taxon>
        <taxon>Dikarya</taxon>
        <taxon>Ascomycota</taxon>
        <taxon>Pezizomycotina</taxon>
        <taxon>Eurotiomycetes</taxon>
        <taxon>Eurotiomycetidae</taxon>
        <taxon>Eurotiales</taxon>
        <taxon>Aspergillaceae</taxon>
        <taxon>Aspergillus</taxon>
        <taxon>Aspergillus subgen. Circumdati</taxon>
    </lineage>
</organism>
<dbReference type="PANTHER" id="PTHR37538">
    <property type="entry name" value="BTB DOMAIN-CONTAINING PROTEIN"/>
    <property type="match status" value="1"/>
</dbReference>
<dbReference type="STRING" id="1450537.A0A395I0J5"/>
<accession>A0A395I0J5</accession>
<feature type="region of interest" description="Disordered" evidence="1">
    <location>
        <begin position="1"/>
        <end position="69"/>
    </location>
</feature>
<feature type="region of interest" description="Disordered" evidence="1">
    <location>
        <begin position="370"/>
        <end position="436"/>
    </location>
</feature>
<feature type="compositionally biased region" description="Acidic residues" evidence="1">
    <location>
        <begin position="397"/>
        <end position="411"/>
    </location>
</feature>
<dbReference type="AlphaFoldDB" id="A0A395I0J5"/>
<dbReference type="EMBL" id="KZ824280">
    <property type="protein sequence ID" value="RAL13199.1"/>
    <property type="molecule type" value="Genomic_DNA"/>
</dbReference>
<keyword evidence="3" id="KW-1185">Reference proteome</keyword>
<feature type="compositionally biased region" description="Polar residues" evidence="1">
    <location>
        <begin position="1"/>
        <end position="11"/>
    </location>
</feature>
<feature type="compositionally biased region" description="Pro residues" evidence="1">
    <location>
        <begin position="412"/>
        <end position="422"/>
    </location>
</feature>
<dbReference type="GeneID" id="37197976"/>
<evidence type="ECO:0000313" key="2">
    <source>
        <dbReference type="EMBL" id="RAL13199.1"/>
    </source>
</evidence>
<dbReference type="VEuPathDB" id="FungiDB:BO97DRAFT_389014"/>
<feature type="compositionally biased region" description="Acidic residues" evidence="1">
    <location>
        <begin position="326"/>
        <end position="342"/>
    </location>
</feature>
<proteinExistence type="predicted"/>
<dbReference type="RefSeq" id="XP_025552353.1">
    <property type="nucleotide sequence ID" value="XM_025693687.1"/>
</dbReference>
<dbReference type="OrthoDB" id="3594103at2759"/>
<feature type="region of interest" description="Disordered" evidence="1">
    <location>
        <begin position="313"/>
        <end position="357"/>
    </location>
</feature>
<dbReference type="PANTHER" id="PTHR37538:SF1">
    <property type="entry name" value="BTB DOMAIN-CONTAINING PROTEIN"/>
    <property type="match status" value="1"/>
</dbReference>
<evidence type="ECO:0008006" key="4">
    <source>
        <dbReference type="Google" id="ProtNLM"/>
    </source>
</evidence>
<sequence>MEKKQNITNRNPIAESDPTPATEEAYEPPVSEEVYEPSVSEEAYEPSVSEEAYEPSVSEEAYEPPVSEEAVEAPVKLEIPSLEEYSQRSESPYTTPLITLKVNNSYYAIPQYYLRPFDRLHCDPKHTQRAPRRYNDWYDCFEDNKPYHLELAIEPQIAHTFIHYLCTGNYETLQSSFIDPQTTADLEKIVRARDTVELTRAAHTYAAAVRYQIPGLQRTAHRLLEQFAERLSIEDILTVARGVYTSLHDEDESGRTWLEDFVRDKLAKTYKDRDGCLRRLMKVYDIGKDENFDRFVLDEVLALYENEKGELKSALERPESFSEPELCVEPEPEPVLEPESEPEPQAPAIPDNPLYNNWWNLNSKDRKRREKQLVKKGLPIPGRDFELPTPPNGEPAPEPEPEPELEPEPFPEQEPIPEPQPIPELDSSTGQDVFDAYSNGYHGIIRLQKTPIGKEGM</sequence>
<dbReference type="Proteomes" id="UP000248961">
    <property type="component" value="Unassembled WGS sequence"/>
</dbReference>
<protein>
    <recommendedName>
        <fullName evidence="4">BTB domain-containing protein</fullName>
    </recommendedName>
</protein>
<name>A0A395I0J5_ASPHC</name>
<feature type="compositionally biased region" description="Low complexity" evidence="1">
    <location>
        <begin position="18"/>
        <end position="69"/>
    </location>
</feature>
<evidence type="ECO:0000256" key="1">
    <source>
        <dbReference type="SAM" id="MobiDB-lite"/>
    </source>
</evidence>
<gene>
    <name evidence="2" type="ORF">BO97DRAFT_389014</name>
</gene>
<evidence type="ECO:0000313" key="3">
    <source>
        <dbReference type="Proteomes" id="UP000248961"/>
    </source>
</evidence>
<reference evidence="2 3" key="1">
    <citation type="submission" date="2018-02" db="EMBL/GenBank/DDBJ databases">
        <title>The genomes of Aspergillus section Nigri reveals drivers in fungal speciation.</title>
        <authorList>
            <consortium name="DOE Joint Genome Institute"/>
            <person name="Vesth T.C."/>
            <person name="Nybo J."/>
            <person name="Theobald S."/>
            <person name="Brandl J."/>
            <person name="Frisvad J.C."/>
            <person name="Nielsen K.F."/>
            <person name="Lyhne E.K."/>
            <person name="Kogle M.E."/>
            <person name="Kuo A."/>
            <person name="Riley R."/>
            <person name="Clum A."/>
            <person name="Nolan M."/>
            <person name="Lipzen A."/>
            <person name="Salamov A."/>
            <person name="Henrissat B."/>
            <person name="Wiebenga A."/>
            <person name="De vries R.P."/>
            <person name="Grigoriev I.V."/>
            <person name="Mortensen U.H."/>
            <person name="Andersen M.R."/>
            <person name="Baker S.E."/>
        </authorList>
    </citation>
    <scope>NUCLEOTIDE SEQUENCE [LARGE SCALE GENOMIC DNA]</scope>
    <source>
        <strain evidence="2 3">CBS 101889</strain>
    </source>
</reference>